<reference evidence="1 2" key="1">
    <citation type="submission" date="2016-08" db="EMBL/GenBank/DDBJ databases">
        <title>Draft genome of the agarase producing Sphingomonas sp. MCT13.</title>
        <authorList>
            <person name="D'Andrea M.M."/>
            <person name="Rossolini G.M."/>
            <person name="Thaller M.C."/>
        </authorList>
    </citation>
    <scope>NUCLEOTIDE SEQUENCE [LARGE SCALE GENOMIC DNA]</scope>
    <source>
        <strain evidence="1 2">MCT13</strain>
    </source>
</reference>
<dbReference type="STRING" id="1888892.BFL28_10635"/>
<organism evidence="1 2">
    <name type="scientific">Sphingomonas turrisvirgatae</name>
    <dbReference type="NCBI Taxonomy" id="1888892"/>
    <lineage>
        <taxon>Bacteria</taxon>
        <taxon>Pseudomonadati</taxon>
        <taxon>Pseudomonadota</taxon>
        <taxon>Alphaproteobacteria</taxon>
        <taxon>Sphingomonadales</taxon>
        <taxon>Sphingomonadaceae</taxon>
        <taxon>Sphingomonas</taxon>
    </lineage>
</organism>
<dbReference type="AlphaFoldDB" id="A0A1E3LZR3"/>
<evidence type="ECO:0008006" key="3">
    <source>
        <dbReference type="Google" id="ProtNLM"/>
    </source>
</evidence>
<accession>A0A1E3LZR3</accession>
<proteinExistence type="predicted"/>
<protein>
    <recommendedName>
        <fullName evidence="3">Phage capsid protein</fullName>
    </recommendedName>
</protein>
<evidence type="ECO:0000313" key="2">
    <source>
        <dbReference type="Proteomes" id="UP000094487"/>
    </source>
</evidence>
<comment type="caution">
    <text evidence="1">The sequence shown here is derived from an EMBL/GenBank/DDBJ whole genome shotgun (WGS) entry which is preliminary data.</text>
</comment>
<dbReference type="Proteomes" id="UP000094487">
    <property type="component" value="Unassembled WGS sequence"/>
</dbReference>
<dbReference type="NCBIfam" id="NF045672">
    <property type="entry name" value="MCP_gp7_epsi_15"/>
    <property type="match status" value="1"/>
</dbReference>
<dbReference type="Pfam" id="PF20911">
    <property type="entry name" value="GP7"/>
    <property type="match status" value="1"/>
</dbReference>
<sequence>MATLGSSYLNLIDMFRAQGDEATAEVVETLSRLSPVMRNAFTVEANAGTIHKHSIRTGLPAVTWGRLYQGIPQSKSGRTMVTDTTGFVEGLSTVDTRLLDISKNPAALRMQEGEAFLEAMVQETETGFFYHDVVTTPEKFRGMAARYNASGGGGAGNQIVKAGGAGSDNTSIWFVTWSEKATHLIHPQGTKAGIERQDKGEQRVTDANGNAYYVKEELFRQHIGVAVRDWRYNSRIANIDVSDMNAGNVDLYKFMRQALYKLQGVYSTAMQSGGQLNPNASVEGRTVIYMNRETLAALDALGTNSNNGALMLKPMELEGRMVQSYRGIPIEVSDAILSTESAVA</sequence>
<gene>
    <name evidence="1" type="ORF">BFL28_10635</name>
</gene>
<dbReference type="InterPro" id="IPR048813">
    <property type="entry name" value="GP7-like"/>
</dbReference>
<dbReference type="RefSeq" id="WP_069319033.1">
    <property type="nucleotide sequence ID" value="NZ_MDDS01000006.1"/>
</dbReference>
<dbReference type="OrthoDB" id="1630256at2"/>
<dbReference type="EMBL" id="MDDS01000006">
    <property type="protein sequence ID" value="ODP39261.1"/>
    <property type="molecule type" value="Genomic_DNA"/>
</dbReference>
<name>A0A1E3LZR3_9SPHN</name>
<evidence type="ECO:0000313" key="1">
    <source>
        <dbReference type="EMBL" id="ODP39261.1"/>
    </source>
</evidence>
<keyword evidence="2" id="KW-1185">Reference proteome</keyword>